<name>A0A1Q6DUA4_METT1</name>
<keyword evidence="1" id="KW-0812">Transmembrane</keyword>
<protein>
    <submittedName>
        <fullName evidence="2">Uncharacterized protein</fullName>
    </submittedName>
</protein>
<dbReference type="EMBL" id="MSDW01000001">
    <property type="protein sequence ID" value="OKY77959.1"/>
    <property type="molecule type" value="Genomic_DNA"/>
</dbReference>
<comment type="caution">
    <text evidence="2">The sequence shown here is derived from an EMBL/GenBank/DDBJ whole genome shotgun (WGS) entry which is preliminary data.</text>
</comment>
<gene>
    <name evidence="2" type="ORF">BTN85_0437</name>
</gene>
<sequence length="61" mass="6981">MKEKKKAIYTIFLAVTLAISYDLVIAIGGFRDIIGVFLLIALVLVFIFIDNIIEYLYQPQE</sequence>
<accession>A0A1Q6DUA4</accession>
<reference evidence="2" key="1">
    <citation type="submission" date="2016-12" db="EMBL/GenBank/DDBJ databases">
        <title>Discovery of methanogenic haloarchaea.</title>
        <authorList>
            <person name="Sorokin D.Y."/>
            <person name="Makarova K.S."/>
            <person name="Abbas B."/>
            <person name="Ferrer M."/>
            <person name="Golyshin P.N."/>
        </authorList>
    </citation>
    <scope>NUCLEOTIDE SEQUENCE [LARGE SCALE GENOMIC DNA]</scope>
    <source>
        <strain evidence="2">HMET1</strain>
    </source>
</reference>
<keyword evidence="1" id="KW-1133">Transmembrane helix</keyword>
<dbReference type="InParanoid" id="A0A1Q6DUA4"/>
<evidence type="ECO:0000313" key="2">
    <source>
        <dbReference type="EMBL" id="OKY77959.1"/>
    </source>
</evidence>
<keyword evidence="1" id="KW-0472">Membrane</keyword>
<feature type="transmembrane region" description="Helical" evidence="1">
    <location>
        <begin position="33"/>
        <end position="57"/>
    </location>
</feature>
<organism evidence="2 3">
    <name type="scientific">Methanohalarchaeum thermophilum</name>
    <dbReference type="NCBI Taxonomy" id="1903181"/>
    <lineage>
        <taxon>Archaea</taxon>
        <taxon>Methanobacteriati</taxon>
        <taxon>Methanobacteriota</taxon>
        <taxon>Methanonatronarchaeia</taxon>
        <taxon>Methanonatronarchaeales</taxon>
        <taxon>Methanonatronarchaeaceae</taxon>
        <taxon>Candidatus Methanohalarchaeum</taxon>
    </lineage>
</organism>
<dbReference type="AlphaFoldDB" id="A0A1Q6DUA4"/>
<feature type="transmembrane region" description="Helical" evidence="1">
    <location>
        <begin position="7"/>
        <end position="27"/>
    </location>
</feature>
<keyword evidence="3" id="KW-1185">Reference proteome</keyword>
<evidence type="ECO:0000313" key="3">
    <source>
        <dbReference type="Proteomes" id="UP000185744"/>
    </source>
</evidence>
<dbReference type="STRING" id="1903181.BTN85_0437"/>
<evidence type="ECO:0000256" key="1">
    <source>
        <dbReference type="SAM" id="Phobius"/>
    </source>
</evidence>
<proteinExistence type="predicted"/>
<dbReference type="Proteomes" id="UP000185744">
    <property type="component" value="Unassembled WGS sequence"/>
</dbReference>